<proteinExistence type="inferred from homology"/>
<evidence type="ECO:0008006" key="7">
    <source>
        <dbReference type="Google" id="ProtNLM"/>
    </source>
</evidence>
<dbReference type="FunFam" id="1.25.40.10:FF:000032">
    <property type="entry name" value="Interferon-induced protein with tetratricopeptide repeats 5"/>
    <property type="match status" value="1"/>
</dbReference>
<dbReference type="InterPro" id="IPR011990">
    <property type="entry name" value="TPR-like_helical_dom_sf"/>
</dbReference>
<dbReference type="PANTHER" id="PTHR10271:SF29">
    <property type="entry name" value="INTERFERON-INDUCED PROTEIN WITH TETRATRICOPEPTIDE REPEATS-RELATED"/>
    <property type="match status" value="1"/>
</dbReference>
<reference evidence="5" key="1">
    <citation type="submission" date="2018-07" db="EMBL/GenBank/DDBJ databases">
        <title>Comparative genomics of catfishes provides insights into carnivory and benthic adaptation.</title>
        <authorList>
            <person name="Zhang Y."/>
            <person name="Wang D."/>
            <person name="Peng Z."/>
            <person name="Zheng S."/>
            <person name="Shao F."/>
            <person name="Tao W."/>
        </authorList>
    </citation>
    <scope>NUCLEOTIDE SEQUENCE</scope>
    <source>
        <strain evidence="5">Chongqing</strain>
    </source>
</reference>
<evidence type="ECO:0000313" key="5">
    <source>
        <dbReference type="EMBL" id="KAI5627242.1"/>
    </source>
</evidence>
<dbReference type="Pfam" id="PF13181">
    <property type="entry name" value="TPR_8"/>
    <property type="match status" value="2"/>
</dbReference>
<dbReference type="Proteomes" id="UP001205998">
    <property type="component" value="Unassembled WGS sequence"/>
</dbReference>
<dbReference type="Pfam" id="PF13432">
    <property type="entry name" value="TPR_16"/>
    <property type="match status" value="1"/>
</dbReference>
<organism evidence="5 6">
    <name type="scientific">Silurus asotus</name>
    <name type="common">Amur catfish</name>
    <name type="synonym">Parasilurus asotus</name>
    <dbReference type="NCBI Taxonomy" id="30991"/>
    <lineage>
        <taxon>Eukaryota</taxon>
        <taxon>Metazoa</taxon>
        <taxon>Chordata</taxon>
        <taxon>Craniata</taxon>
        <taxon>Vertebrata</taxon>
        <taxon>Euteleostomi</taxon>
        <taxon>Actinopterygii</taxon>
        <taxon>Neopterygii</taxon>
        <taxon>Teleostei</taxon>
        <taxon>Ostariophysi</taxon>
        <taxon>Siluriformes</taxon>
        <taxon>Siluridae</taxon>
        <taxon>Silurus</taxon>
    </lineage>
</organism>
<dbReference type="AlphaFoldDB" id="A0AAD5B3I8"/>
<evidence type="ECO:0000256" key="4">
    <source>
        <dbReference type="PROSITE-ProRule" id="PRU00339"/>
    </source>
</evidence>
<dbReference type="Gene3D" id="1.25.40.10">
    <property type="entry name" value="Tetratricopeptide repeat domain"/>
    <property type="match status" value="3"/>
</dbReference>
<evidence type="ECO:0000313" key="6">
    <source>
        <dbReference type="Proteomes" id="UP001205998"/>
    </source>
</evidence>
<feature type="repeat" description="TPR" evidence="4">
    <location>
        <begin position="436"/>
        <end position="469"/>
    </location>
</feature>
<dbReference type="PANTHER" id="PTHR10271">
    <property type="entry name" value="INTERFERON-INDUCED PROTEIN WITH TETRATRICOPEPTIDE REPEATS"/>
    <property type="match status" value="1"/>
</dbReference>
<gene>
    <name evidence="5" type="ORF">C0J50_13186</name>
</gene>
<dbReference type="EMBL" id="MU551514">
    <property type="protein sequence ID" value="KAI5627242.1"/>
    <property type="molecule type" value="Genomic_DNA"/>
</dbReference>
<evidence type="ECO:0000256" key="1">
    <source>
        <dbReference type="ARBA" id="ARBA00022737"/>
    </source>
</evidence>
<comment type="caution">
    <text evidence="5">The sequence shown here is derived from an EMBL/GenBank/DDBJ whole genome shotgun (WGS) entry which is preliminary data.</text>
</comment>
<dbReference type="PROSITE" id="PS50005">
    <property type="entry name" value="TPR"/>
    <property type="match status" value="1"/>
</dbReference>
<keyword evidence="6" id="KW-1185">Reference proteome</keyword>
<name>A0AAD5B3I8_SILAS</name>
<keyword evidence="2 4" id="KW-0802">TPR repeat</keyword>
<dbReference type="GO" id="GO:0051607">
    <property type="term" value="P:defense response to virus"/>
    <property type="evidence" value="ECO:0007669"/>
    <property type="project" value="TreeGrafter"/>
</dbReference>
<protein>
    <recommendedName>
        <fullName evidence="7">Interferon-induced protein with tetratricopeptide repeats 5</fullName>
    </recommendedName>
</protein>
<dbReference type="InterPro" id="IPR019734">
    <property type="entry name" value="TPR_rpt"/>
</dbReference>
<evidence type="ECO:0000256" key="2">
    <source>
        <dbReference type="ARBA" id="ARBA00022803"/>
    </source>
</evidence>
<keyword evidence="1" id="KW-0677">Repeat</keyword>
<evidence type="ECO:0000256" key="3">
    <source>
        <dbReference type="ARBA" id="ARBA00038336"/>
    </source>
</evidence>
<accession>A0AAD5B3I8</accession>
<dbReference type="SUPFAM" id="SSF48452">
    <property type="entry name" value="TPR-like"/>
    <property type="match status" value="2"/>
</dbReference>
<dbReference type="GO" id="GO:0005829">
    <property type="term" value="C:cytosol"/>
    <property type="evidence" value="ECO:0007669"/>
    <property type="project" value="TreeGrafter"/>
</dbReference>
<sequence>MLHISFSTSSTVNTVIKTRLLQQECHFTWALDENDADLTDLLNRLEEQLSLDLGKEAGVARTHSCMGYVKFLLGSNTEALCNCEKSVELIKAHGNYSDKLLVVAYGDLAWLYYHMENFAECEMYLNKLREIKEKYPSVPYAEVLGEKGWTLFKFSRKYYERAKECFKKALELEPENAEWNSGLAIALYRTETVEKGCAPETSDAVNQLRRAIATNPDDDVLKVLLALRLTVFKKHSEAESLVEQALERSPEHPQVIRYVGKYLRNAGSVDSSIALLKRALEKVSNKAFIHHQLGLCYKQKIMKLKRAGSHHTKGAEIKRAQEQCIYHLEMAIELKTGFILAMAELAFQYGVNRDISRAEEMFQNAFQAAKEKKDNYQTVHVFYAEFQRYVIRCEPAAIKHYIECLKINPNQFEGKKSAKSLRKIAERRIGNNPNDGEAFGILGIIHKERGEKQQAIECFEKALTYVDNEEYLSDLCDLRLSLQ</sequence>
<dbReference type="SMART" id="SM00028">
    <property type="entry name" value="TPR"/>
    <property type="match status" value="6"/>
</dbReference>
<comment type="similarity">
    <text evidence="3">Belongs to the IFIT family.</text>
</comment>